<keyword evidence="2" id="KW-1185">Reference proteome</keyword>
<protein>
    <submittedName>
        <fullName evidence="1">Uncharacterized protein</fullName>
    </submittedName>
</protein>
<name>A0A918YS59_9ACTN</name>
<dbReference type="AlphaFoldDB" id="A0A918YS59"/>
<accession>A0A918YS59</accession>
<dbReference type="RefSeq" id="WP_189959037.1">
    <property type="nucleotide sequence ID" value="NZ_BMVG01000053.1"/>
</dbReference>
<comment type="caution">
    <text evidence="1">The sequence shown here is derived from an EMBL/GenBank/DDBJ whole genome shotgun (WGS) entry which is preliminary data.</text>
</comment>
<sequence>MSRGALAGAAGSGGGLVDLALSIRPELTKVVERVENYVATALPEPGLNTKVSLLEHRIQLGEALINGGSDDQGDA</sequence>
<dbReference type="EMBL" id="BMVG01000053">
    <property type="protein sequence ID" value="GHE14742.1"/>
    <property type="molecule type" value="Genomic_DNA"/>
</dbReference>
<evidence type="ECO:0000313" key="1">
    <source>
        <dbReference type="EMBL" id="GHE14742.1"/>
    </source>
</evidence>
<gene>
    <name evidence="1" type="ORF">GCM10010339_86770</name>
</gene>
<evidence type="ECO:0000313" key="2">
    <source>
        <dbReference type="Proteomes" id="UP000655443"/>
    </source>
</evidence>
<organism evidence="1 2">
    <name type="scientific">Streptomyces alanosinicus</name>
    <dbReference type="NCBI Taxonomy" id="68171"/>
    <lineage>
        <taxon>Bacteria</taxon>
        <taxon>Bacillati</taxon>
        <taxon>Actinomycetota</taxon>
        <taxon>Actinomycetes</taxon>
        <taxon>Kitasatosporales</taxon>
        <taxon>Streptomycetaceae</taxon>
        <taxon>Streptomyces</taxon>
    </lineage>
</organism>
<reference evidence="1" key="1">
    <citation type="journal article" date="2014" name="Int. J. Syst. Evol. Microbiol.">
        <title>Complete genome sequence of Corynebacterium casei LMG S-19264T (=DSM 44701T), isolated from a smear-ripened cheese.</title>
        <authorList>
            <consortium name="US DOE Joint Genome Institute (JGI-PGF)"/>
            <person name="Walter F."/>
            <person name="Albersmeier A."/>
            <person name="Kalinowski J."/>
            <person name="Ruckert C."/>
        </authorList>
    </citation>
    <scope>NUCLEOTIDE SEQUENCE</scope>
    <source>
        <strain evidence="1">JCM 4714</strain>
    </source>
</reference>
<dbReference type="Proteomes" id="UP000655443">
    <property type="component" value="Unassembled WGS sequence"/>
</dbReference>
<reference evidence="1" key="2">
    <citation type="submission" date="2020-09" db="EMBL/GenBank/DDBJ databases">
        <authorList>
            <person name="Sun Q."/>
            <person name="Ohkuma M."/>
        </authorList>
    </citation>
    <scope>NUCLEOTIDE SEQUENCE</scope>
    <source>
        <strain evidence="1">JCM 4714</strain>
    </source>
</reference>
<proteinExistence type="predicted"/>